<gene>
    <name evidence="9" type="ORF">A0131_01920</name>
</gene>
<evidence type="ECO:0000256" key="5">
    <source>
        <dbReference type="PIRSR" id="PIRSR000699-1"/>
    </source>
</evidence>
<proteinExistence type="predicted"/>
<comment type="cofactor">
    <cofactor evidence="6">
        <name>Mg(2+)</name>
        <dbReference type="ChEBI" id="CHEBI:18420"/>
    </cofactor>
    <text evidence="6">Binds 1 Mg(2+) ion per trimer.</text>
</comment>
<dbReference type="Gene3D" id="1.20.58.80">
    <property type="entry name" value="Phosphotransferase system, lactose/cellobiose-type IIA subunit"/>
    <property type="match status" value="1"/>
</dbReference>
<dbReference type="PIRSF" id="PIRSF000699">
    <property type="entry name" value="PTS_IILac_III"/>
    <property type="match status" value="1"/>
</dbReference>
<dbReference type="GO" id="GO:0009401">
    <property type="term" value="P:phosphoenolpyruvate-dependent sugar phosphotransferase system"/>
    <property type="evidence" value="ECO:0007669"/>
    <property type="project" value="UniProtKB-KW"/>
</dbReference>
<organism evidence="9 10">
    <name type="scientific">Staphylococcus kloosii</name>
    <dbReference type="NCBI Taxonomy" id="29384"/>
    <lineage>
        <taxon>Bacteria</taxon>
        <taxon>Bacillati</taxon>
        <taxon>Bacillota</taxon>
        <taxon>Bacilli</taxon>
        <taxon>Bacillales</taxon>
        <taxon>Staphylococcaceae</taxon>
        <taxon>Staphylococcus</taxon>
    </lineage>
</organism>
<evidence type="ECO:0000313" key="10">
    <source>
        <dbReference type="Proteomes" id="UP000075418"/>
    </source>
</evidence>
<dbReference type="GO" id="GO:0016740">
    <property type="term" value="F:transferase activity"/>
    <property type="evidence" value="ECO:0007669"/>
    <property type="project" value="UniProtKB-KW"/>
</dbReference>
<feature type="coiled-coil region" evidence="8">
    <location>
        <begin position="29"/>
        <end position="56"/>
    </location>
</feature>
<keyword evidence="6" id="KW-0460">Magnesium</keyword>
<keyword evidence="4" id="KW-0598">Phosphotransferase system</keyword>
<feature type="active site" description="Tele-phosphohistidine intermediate" evidence="5">
    <location>
        <position position="78"/>
    </location>
</feature>
<keyword evidence="2" id="KW-0762">Sugar transport</keyword>
<dbReference type="PROSITE" id="PS51095">
    <property type="entry name" value="PTS_EIIA_TYPE_3"/>
    <property type="match status" value="1"/>
</dbReference>
<dbReference type="SUPFAM" id="SSF46973">
    <property type="entry name" value="Enzyme IIa from lactose specific PTS, IIa-lac"/>
    <property type="match status" value="1"/>
</dbReference>
<name>A0A151A2B3_9STAP</name>
<keyword evidence="6" id="KW-0479">Metal-binding</keyword>
<keyword evidence="1" id="KW-0813">Transport</keyword>
<evidence type="ECO:0000256" key="4">
    <source>
        <dbReference type="ARBA" id="ARBA00022683"/>
    </source>
</evidence>
<dbReference type="Pfam" id="PF02255">
    <property type="entry name" value="PTS_IIA"/>
    <property type="match status" value="1"/>
</dbReference>
<dbReference type="GO" id="GO:0046872">
    <property type="term" value="F:metal ion binding"/>
    <property type="evidence" value="ECO:0007669"/>
    <property type="project" value="UniProtKB-KW"/>
</dbReference>
<evidence type="ECO:0000256" key="3">
    <source>
        <dbReference type="ARBA" id="ARBA00022679"/>
    </source>
</evidence>
<sequence length="107" mass="11855">MEENKMTEQAMSLIAFGGDAKSSAMEAIYAAKKGDFDNAEQKVAQAQQSLTEAHQIQTTMLTEEAQGNHHELTLLTVHSQDHLMTAIAFNDIAKEMIDLYKEVKGQN</sequence>
<dbReference type="InterPro" id="IPR036542">
    <property type="entry name" value="PTS_IIA_lac/cel_sf"/>
</dbReference>
<protein>
    <submittedName>
        <fullName evidence="9">PTS mannose transporter subunit IIA</fullName>
    </submittedName>
</protein>
<feature type="binding site" evidence="6">
    <location>
        <position position="81"/>
    </location>
    <ligand>
        <name>Mg(2+)</name>
        <dbReference type="ChEBI" id="CHEBI:18420"/>
        <note>ligand shared between all trimeric partners</note>
    </ligand>
</feature>
<dbReference type="Proteomes" id="UP000075418">
    <property type="component" value="Unassembled WGS sequence"/>
</dbReference>
<dbReference type="AlphaFoldDB" id="A0A151A2B3"/>
<dbReference type="InterPro" id="IPR003188">
    <property type="entry name" value="PTS_IIA_lac/cel"/>
</dbReference>
<evidence type="ECO:0000313" key="9">
    <source>
        <dbReference type="EMBL" id="KYH13568.1"/>
    </source>
</evidence>
<keyword evidence="8" id="KW-0175">Coiled coil</keyword>
<evidence type="ECO:0000256" key="2">
    <source>
        <dbReference type="ARBA" id="ARBA00022597"/>
    </source>
</evidence>
<evidence type="ECO:0000256" key="6">
    <source>
        <dbReference type="PIRSR" id="PIRSR000699-2"/>
    </source>
</evidence>
<accession>A0A151A2B3</accession>
<comment type="caution">
    <text evidence="9">The sequence shown here is derived from an EMBL/GenBank/DDBJ whole genome shotgun (WGS) entry which is preliminary data.</text>
</comment>
<keyword evidence="3" id="KW-0808">Transferase</keyword>
<dbReference type="PANTHER" id="PTHR34382:SF7">
    <property type="entry name" value="PTS SYSTEM N,N'-DIACETYLCHITOBIOSE-SPECIFIC EIIA COMPONENT"/>
    <property type="match status" value="1"/>
</dbReference>
<evidence type="ECO:0000256" key="7">
    <source>
        <dbReference type="PROSITE-ProRule" id="PRU00418"/>
    </source>
</evidence>
<reference evidence="9 10" key="1">
    <citation type="submission" date="2016-02" db="EMBL/GenBank/DDBJ databases">
        <title>Draft genome sequence of hydrocarbon degrading Staphylococcus saprophyticus Strain CNV2, isolated from crude-oil contaminated soil from Noonmati Oil Refinery, Guwahati, Assam, India.</title>
        <authorList>
            <person name="Mukherjee A."/>
            <person name="Chettri B."/>
            <person name="Langpoklakpam J."/>
            <person name="Singh A.K."/>
            <person name="Chattopadhyay D.J."/>
        </authorList>
    </citation>
    <scope>NUCLEOTIDE SEQUENCE [LARGE SCALE GENOMIC DNA]</scope>
    <source>
        <strain evidence="9 10">CNV2</strain>
    </source>
</reference>
<evidence type="ECO:0000256" key="8">
    <source>
        <dbReference type="SAM" id="Coils"/>
    </source>
</evidence>
<feature type="modified residue" description="Phosphohistidine; by HPr" evidence="7">
    <location>
        <position position="78"/>
    </location>
</feature>
<dbReference type="CDD" id="cd00215">
    <property type="entry name" value="PTS_IIA_lac"/>
    <property type="match status" value="1"/>
</dbReference>
<dbReference type="EMBL" id="LUGM01000002">
    <property type="protein sequence ID" value="KYH13568.1"/>
    <property type="molecule type" value="Genomic_DNA"/>
</dbReference>
<evidence type="ECO:0000256" key="1">
    <source>
        <dbReference type="ARBA" id="ARBA00022448"/>
    </source>
</evidence>
<dbReference type="PANTHER" id="PTHR34382">
    <property type="entry name" value="PTS SYSTEM N,N'-DIACETYLCHITOBIOSE-SPECIFIC EIIA COMPONENT"/>
    <property type="match status" value="1"/>
</dbReference>